<dbReference type="EMBL" id="NCSJ02000011">
    <property type="protein sequence ID" value="RFU35180.1"/>
    <property type="molecule type" value="Genomic_DNA"/>
</dbReference>
<keyword evidence="5" id="KW-1185">Reference proteome</keyword>
<keyword evidence="2" id="KW-0812">Transmembrane</keyword>
<keyword evidence="2" id="KW-0472">Membrane</keyword>
<keyword evidence="3" id="KW-0732">Signal</keyword>
<dbReference type="AlphaFoldDB" id="A0A3E2HP73"/>
<feature type="transmembrane region" description="Helical" evidence="2">
    <location>
        <begin position="102"/>
        <end position="121"/>
    </location>
</feature>
<feature type="signal peptide" evidence="3">
    <location>
        <begin position="1"/>
        <end position="19"/>
    </location>
</feature>
<evidence type="ECO:0000256" key="1">
    <source>
        <dbReference type="SAM" id="MobiDB-lite"/>
    </source>
</evidence>
<gene>
    <name evidence="4" type="ORF">B7463_g1124</name>
</gene>
<evidence type="ECO:0000256" key="2">
    <source>
        <dbReference type="SAM" id="Phobius"/>
    </source>
</evidence>
<organism evidence="4 5">
    <name type="scientific">Scytalidium lignicola</name>
    <name type="common">Hyphomycete</name>
    <dbReference type="NCBI Taxonomy" id="5539"/>
    <lineage>
        <taxon>Eukaryota</taxon>
        <taxon>Fungi</taxon>
        <taxon>Dikarya</taxon>
        <taxon>Ascomycota</taxon>
        <taxon>Pezizomycotina</taxon>
        <taxon>Leotiomycetes</taxon>
        <taxon>Leotiomycetes incertae sedis</taxon>
        <taxon>Scytalidium</taxon>
    </lineage>
</organism>
<keyword evidence="2" id="KW-1133">Transmembrane helix</keyword>
<feature type="chain" id="PRO_5017568897" evidence="3">
    <location>
        <begin position="20"/>
        <end position="122"/>
    </location>
</feature>
<name>A0A3E2HP73_SCYLI</name>
<reference evidence="4 5" key="1">
    <citation type="submission" date="2018-05" db="EMBL/GenBank/DDBJ databases">
        <title>Draft genome sequence of Scytalidium lignicola DSM 105466, a ubiquitous saprotrophic fungus.</title>
        <authorList>
            <person name="Buettner E."/>
            <person name="Gebauer A.M."/>
            <person name="Hofrichter M."/>
            <person name="Liers C."/>
            <person name="Kellner H."/>
        </authorList>
    </citation>
    <scope>NUCLEOTIDE SEQUENCE [LARGE SCALE GENOMIC DNA]</scope>
    <source>
        <strain evidence="4 5">DSM 105466</strain>
    </source>
</reference>
<feature type="compositionally biased region" description="Low complexity" evidence="1">
    <location>
        <begin position="64"/>
        <end position="91"/>
    </location>
</feature>
<feature type="non-terminal residue" evidence="4">
    <location>
        <position position="1"/>
    </location>
</feature>
<evidence type="ECO:0000256" key="3">
    <source>
        <dbReference type="SAM" id="SignalP"/>
    </source>
</evidence>
<feature type="region of interest" description="Disordered" evidence="1">
    <location>
        <begin position="64"/>
        <end position="94"/>
    </location>
</feature>
<accession>A0A3E2HP73</accession>
<evidence type="ECO:0000313" key="5">
    <source>
        <dbReference type="Proteomes" id="UP000258309"/>
    </source>
</evidence>
<feature type="non-terminal residue" evidence="4">
    <location>
        <position position="122"/>
    </location>
</feature>
<protein>
    <submittedName>
        <fullName evidence="4">Uncharacterized protein</fullName>
    </submittedName>
</protein>
<evidence type="ECO:0000313" key="4">
    <source>
        <dbReference type="EMBL" id="RFU35180.1"/>
    </source>
</evidence>
<dbReference type="Proteomes" id="UP000258309">
    <property type="component" value="Unassembled WGS sequence"/>
</dbReference>
<comment type="caution">
    <text evidence="4">The sequence shown here is derived from an EMBL/GenBank/DDBJ whole genome shotgun (WGS) entry which is preliminary data.</text>
</comment>
<sequence length="122" mass="12076">MMFKNAALALSVMAAIASAQSDGGLITTVTVYDCSASTTTQSISTITESSSVVGITSSESTSTEFSTTTVATTSPTPTSTIGSTGASLPPASGSPPPFNNTATIAGFSAIGMIIASSFVLFM</sequence>
<proteinExistence type="predicted"/>